<dbReference type="InterPro" id="IPR036812">
    <property type="entry name" value="NAD(P)_OxRdtase_dom_sf"/>
</dbReference>
<dbReference type="Gene3D" id="3.20.20.100">
    <property type="entry name" value="NADP-dependent oxidoreductase domain"/>
    <property type="match status" value="1"/>
</dbReference>
<comment type="caution">
    <text evidence="2">The sequence shown here is derived from an EMBL/GenBank/DDBJ whole genome shotgun (WGS) entry which is preliminary data.</text>
</comment>
<dbReference type="PANTHER" id="PTHR42686:SF1">
    <property type="entry name" value="GH17980P-RELATED"/>
    <property type="match status" value="1"/>
</dbReference>
<dbReference type="PRINTS" id="PR00069">
    <property type="entry name" value="ALDKETRDTASE"/>
</dbReference>
<dbReference type="EMBL" id="BOSE01000009">
    <property type="protein sequence ID" value="GIP18593.1"/>
    <property type="molecule type" value="Genomic_DNA"/>
</dbReference>
<dbReference type="Pfam" id="PF00248">
    <property type="entry name" value="Aldo_ket_red"/>
    <property type="match status" value="1"/>
</dbReference>
<dbReference type="SUPFAM" id="SSF51430">
    <property type="entry name" value="NAD(P)-linked oxidoreductase"/>
    <property type="match status" value="1"/>
</dbReference>
<proteinExistence type="predicted"/>
<keyword evidence="3" id="KW-1185">Reference proteome</keyword>
<name>A0A920D0I3_9BACL</name>
<evidence type="ECO:0000313" key="2">
    <source>
        <dbReference type="EMBL" id="GIP18593.1"/>
    </source>
</evidence>
<dbReference type="FunFam" id="3.20.20.100:FF:000011">
    <property type="entry name" value="Aldo/keto reductase"/>
    <property type="match status" value="1"/>
</dbReference>
<protein>
    <submittedName>
        <fullName evidence="2">Oxidoreductase</fullName>
    </submittedName>
</protein>
<dbReference type="GO" id="GO:0010349">
    <property type="term" value="F:L-galactose dehydrogenase activity"/>
    <property type="evidence" value="ECO:0007669"/>
    <property type="project" value="InterPro"/>
</dbReference>
<dbReference type="RefSeq" id="WP_213519220.1">
    <property type="nucleotide sequence ID" value="NZ_BOSE01000009.1"/>
</dbReference>
<accession>A0A920D0I3</accession>
<reference evidence="2" key="1">
    <citation type="submission" date="2021-03" db="EMBL/GenBank/DDBJ databases">
        <title>Antimicrobial resistance genes in bacteria isolated from Japanese honey, and their potential for conferring macrolide and lincosamide resistance in the American foulbrood pathogen Paenibacillus larvae.</title>
        <authorList>
            <person name="Okamoto M."/>
            <person name="Kumagai M."/>
            <person name="Kanamori H."/>
            <person name="Takamatsu D."/>
        </authorList>
    </citation>
    <scope>NUCLEOTIDE SEQUENCE</scope>
    <source>
        <strain evidence="2">J40TS1</strain>
    </source>
</reference>
<dbReference type="AlphaFoldDB" id="A0A920D0I3"/>
<sequence length="321" mass="35564">MKYRKLGQTGLDVSVLSFGASSLGSVFRETSERESIKTVHAALDAGINYIDVSPYYGLTKAEKVLGNAIKELQRDRFILSSKAGRYGENQFDFSAKRIFTSVDESLQRLNTDYLDILFLHDIEFVPSPIIVEEAVPAMQKLKEQGKIRFTGISGLPLQLFELVLPQIEVDAILSYCHYALNDTSLLELLPLLEQRKVGLVNASPLSMGLLSTRDTAAWHPADAELKAICRKAAEHCASRGYDIAQLAVQFSTADDRIPTTLVSTANPDNIVKNARWTEQPIDEELLSEVADILAPVHNRTWPSGRAEYNSRPQAEVKAGDV</sequence>
<dbReference type="InterPro" id="IPR020471">
    <property type="entry name" value="AKR"/>
</dbReference>
<dbReference type="GO" id="GO:0005829">
    <property type="term" value="C:cytosol"/>
    <property type="evidence" value="ECO:0007669"/>
    <property type="project" value="TreeGrafter"/>
</dbReference>
<feature type="domain" description="NADP-dependent oxidoreductase" evidence="1">
    <location>
        <begin position="16"/>
        <end position="292"/>
    </location>
</feature>
<evidence type="ECO:0000259" key="1">
    <source>
        <dbReference type="Pfam" id="PF00248"/>
    </source>
</evidence>
<dbReference type="Proteomes" id="UP000683139">
    <property type="component" value="Unassembled WGS sequence"/>
</dbReference>
<organism evidence="2 3">
    <name type="scientific">Paenibacillus montaniterrae</name>
    <dbReference type="NCBI Taxonomy" id="429341"/>
    <lineage>
        <taxon>Bacteria</taxon>
        <taxon>Bacillati</taxon>
        <taxon>Bacillota</taxon>
        <taxon>Bacilli</taxon>
        <taxon>Bacillales</taxon>
        <taxon>Paenibacillaceae</taxon>
        <taxon>Paenibacillus</taxon>
    </lineage>
</organism>
<gene>
    <name evidence="2" type="ORF">J40TS1_42350</name>
</gene>
<dbReference type="InterPro" id="IPR044479">
    <property type="entry name" value="LGALDH-like"/>
</dbReference>
<evidence type="ECO:0000313" key="3">
    <source>
        <dbReference type="Proteomes" id="UP000683139"/>
    </source>
</evidence>
<dbReference type="PANTHER" id="PTHR42686">
    <property type="entry name" value="GH17980P-RELATED"/>
    <property type="match status" value="1"/>
</dbReference>
<dbReference type="CDD" id="cd19163">
    <property type="entry name" value="AKR_galDH"/>
    <property type="match status" value="1"/>
</dbReference>
<dbReference type="InterPro" id="IPR023210">
    <property type="entry name" value="NADP_OxRdtase_dom"/>
</dbReference>